<dbReference type="EMBL" id="PDXB01000038">
    <property type="protein sequence ID" value="RYN20200.1"/>
    <property type="molecule type" value="Genomic_DNA"/>
</dbReference>
<reference evidence="1" key="2">
    <citation type="journal article" date="2019" name="bioRxiv">
        <title>Genomics, evolutionary history and diagnostics of the Alternaria alternata species group including apple and Asian pear pathotypes.</title>
        <authorList>
            <person name="Armitage A.D."/>
            <person name="Cockerton H.M."/>
            <person name="Sreenivasaprasad S."/>
            <person name="Woodhall J.W."/>
            <person name="Lane C.R."/>
            <person name="Harrison R.J."/>
            <person name="Clarkson J.P."/>
        </authorList>
    </citation>
    <scope>NUCLEOTIDE SEQUENCE</scope>
    <source>
        <strain evidence="1">FERA 1164</strain>
    </source>
</reference>
<gene>
    <name evidence="1" type="ORF">AA0115_g10301</name>
</gene>
<organism evidence="1 2">
    <name type="scientific">Alternaria tenuissima</name>
    <dbReference type="NCBI Taxonomy" id="119927"/>
    <lineage>
        <taxon>Eukaryota</taxon>
        <taxon>Fungi</taxon>
        <taxon>Dikarya</taxon>
        <taxon>Ascomycota</taxon>
        <taxon>Pezizomycotina</taxon>
        <taxon>Dothideomycetes</taxon>
        <taxon>Pleosporomycetidae</taxon>
        <taxon>Pleosporales</taxon>
        <taxon>Pleosporineae</taxon>
        <taxon>Pleosporaceae</taxon>
        <taxon>Alternaria</taxon>
        <taxon>Alternaria sect. Alternaria</taxon>
        <taxon>Alternaria alternata complex</taxon>
    </lineage>
</organism>
<comment type="caution">
    <text evidence="1">The sequence shown here is derived from an EMBL/GenBank/DDBJ whole genome shotgun (WGS) entry which is preliminary data.</text>
</comment>
<dbReference type="Proteomes" id="UP000292340">
    <property type="component" value="Unassembled WGS sequence"/>
</dbReference>
<dbReference type="AlphaFoldDB" id="A0AB37W4X9"/>
<reference evidence="1" key="1">
    <citation type="submission" date="2017-10" db="EMBL/GenBank/DDBJ databases">
        <authorList>
            <person name="Armitage A.D."/>
            <person name="Barbara D.J."/>
            <person name="Woodhall J.W."/>
            <person name="Sreenivasaprasad S."/>
            <person name="Lane C.R."/>
            <person name="Clarkson J.P."/>
            <person name="Harrison R.J."/>
        </authorList>
    </citation>
    <scope>NUCLEOTIDE SEQUENCE</scope>
    <source>
        <strain evidence="1">FERA 1164</strain>
    </source>
</reference>
<evidence type="ECO:0000313" key="1">
    <source>
        <dbReference type="EMBL" id="RYN20200.1"/>
    </source>
</evidence>
<accession>A0AB37W4X9</accession>
<sequence length="57" mass="5855">MLIDLTIAQCGSVSAPFLSEGDQLSQVATSGIPSKSWIVITSPERTKSSVGATTISS</sequence>
<name>A0AB37W4X9_9PLEO</name>
<proteinExistence type="predicted"/>
<evidence type="ECO:0000313" key="2">
    <source>
        <dbReference type="Proteomes" id="UP000292340"/>
    </source>
</evidence>
<protein>
    <submittedName>
        <fullName evidence="1">Uncharacterized protein</fullName>
    </submittedName>
</protein>